<proteinExistence type="predicted"/>
<evidence type="ECO:0000259" key="2">
    <source>
        <dbReference type="PROSITE" id="PS50846"/>
    </source>
</evidence>
<sequence>MADPSSELDTTAGEGAAGATTVLLDVSSMMCGGCAARVGSILAADPLVEMAAVNLLAESAAVRLWASAPPSAGEELAARLTECGFPATTRRGGAAAGAGESARKWWEMAARKEELLLWSRDRVAFALPKSGPDMLELERSRELTWPSASQPTPCQLPHSDGEASDHPSYASRFIWLCARRKALSWMSTAMSSPPVFPLTSSAAQCSGSTSILWHVWAGEGVPTSAVV</sequence>
<organism evidence="3">
    <name type="scientific">Zea mays</name>
    <name type="common">Maize</name>
    <dbReference type="NCBI Taxonomy" id="4577"/>
    <lineage>
        <taxon>Eukaryota</taxon>
        <taxon>Viridiplantae</taxon>
        <taxon>Streptophyta</taxon>
        <taxon>Embryophyta</taxon>
        <taxon>Tracheophyta</taxon>
        <taxon>Spermatophyta</taxon>
        <taxon>Magnoliopsida</taxon>
        <taxon>Liliopsida</taxon>
        <taxon>Poales</taxon>
        <taxon>Poaceae</taxon>
        <taxon>PACMAD clade</taxon>
        <taxon>Panicoideae</taxon>
        <taxon>Andropogonodae</taxon>
        <taxon>Andropogoneae</taxon>
        <taxon>Tripsacinae</taxon>
        <taxon>Zea</taxon>
    </lineage>
</organism>
<dbReference type="EMBL" id="AY325816">
    <property type="protein sequence ID" value="AAP94587.1"/>
    <property type="molecule type" value="Genomic_DNA"/>
</dbReference>
<dbReference type="PROSITE" id="PS50846">
    <property type="entry name" value="HMA_2"/>
    <property type="match status" value="1"/>
</dbReference>
<gene>
    <name evidence="3" type="primary">Z013I05_11</name>
</gene>
<dbReference type="InterPro" id="IPR006121">
    <property type="entry name" value="HMA_dom"/>
</dbReference>
<dbReference type="InterPro" id="IPR017969">
    <property type="entry name" value="Heavy-metal-associated_CS"/>
</dbReference>
<evidence type="ECO:0000313" key="3">
    <source>
        <dbReference type="EMBL" id="AAP94587.1"/>
    </source>
</evidence>
<dbReference type="InterPro" id="IPR036163">
    <property type="entry name" value="HMA_dom_sf"/>
</dbReference>
<dbReference type="AlphaFoldDB" id="Q7XBD7"/>
<dbReference type="Gene3D" id="3.30.70.100">
    <property type="match status" value="1"/>
</dbReference>
<keyword evidence="1" id="KW-0479">Metal-binding</keyword>
<dbReference type="PROSITE" id="PS01047">
    <property type="entry name" value="HMA_1"/>
    <property type="match status" value="1"/>
</dbReference>
<dbReference type="Pfam" id="PF00403">
    <property type="entry name" value="HMA"/>
    <property type="match status" value="1"/>
</dbReference>
<dbReference type="CDD" id="cd00371">
    <property type="entry name" value="HMA"/>
    <property type="match status" value="1"/>
</dbReference>
<dbReference type="GO" id="GO:0046872">
    <property type="term" value="F:metal ion binding"/>
    <property type="evidence" value="ECO:0007669"/>
    <property type="project" value="UniProtKB-KW"/>
</dbReference>
<evidence type="ECO:0000256" key="1">
    <source>
        <dbReference type="ARBA" id="ARBA00022723"/>
    </source>
</evidence>
<accession>Q7XBD7</accession>
<dbReference type="SUPFAM" id="SSF55008">
    <property type="entry name" value="HMA, heavy metal-associated domain"/>
    <property type="match status" value="1"/>
</dbReference>
<protein>
    <submittedName>
        <fullName evidence="3">Putative metal-transporting ATPase</fullName>
    </submittedName>
</protein>
<reference evidence="3" key="2">
    <citation type="journal article" date="2004" name="Proc. Natl. Acad. Sci. U.S.A.">
        <title>Pattern of diversity in the genomic region near the maize domestication gene tb1.</title>
        <authorList>
            <person name="Clark R.M."/>
            <person name="Linton E."/>
            <person name="Messing J."/>
            <person name="Doebley J.F."/>
        </authorList>
    </citation>
    <scope>NUCLEOTIDE SEQUENCE</scope>
</reference>
<reference evidence="3" key="1">
    <citation type="journal article" date="2004" name="Genome Res.">
        <title>Gene loss and movement in the maize genome.</title>
        <authorList>
            <person name="Lai J."/>
            <person name="Ma J."/>
            <person name="Swigonova Z."/>
            <person name="Ramakrishna W."/>
            <person name="Linton E."/>
            <person name="Llaca V."/>
            <person name="Tanyolac B."/>
            <person name="Park Y.J."/>
            <person name="Jeong O.Y."/>
            <person name="Bennetzen J.L."/>
            <person name="Messing J."/>
        </authorList>
    </citation>
    <scope>NUCLEOTIDE SEQUENCE</scope>
</reference>
<name>Q7XBD7_MAIZE</name>
<feature type="domain" description="HMA" evidence="2">
    <location>
        <begin position="20"/>
        <end position="88"/>
    </location>
</feature>